<evidence type="ECO:0000313" key="2">
    <source>
        <dbReference type="EMBL" id="RDB23635.1"/>
    </source>
</evidence>
<accession>A0A369JTE4</accession>
<keyword evidence="3" id="KW-1185">Reference proteome</keyword>
<organism evidence="2 3">
    <name type="scientific">Hypsizygus marmoreus</name>
    <name type="common">White beech mushroom</name>
    <name type="synonym">Agaricus marmoreus</name>
    <dbReference type="NCBI Taxonomy" id="39966"/>
    <lineage>
        <taxon>Eukaryota</taxon>
        <taxon>Fungi</taxon>
        <taxon>Dikarya</taxon>
        <taxon>Basidiomycota</taxon>
        <taxon>Agaricomycotina</taxon>
        <taxon>Agaricomycetes</taxon>
        <taxon>Agaricomycetidae</taxon>
        <taxon>Agaricales</taxon>
        <taxon>Tricholomatineae</taxon>
        <taxon>Lyophyllaceae</taxon>
        <taxon>Hypsizygus</taxon>
    </lineage>
</organism>
<proteinExistence type="predicted"/>
<evidence type="ECO:0000313" key="3">
    <source>
        <dbReference type="Proteomes" id="UP000076154"/>
    </source>
</evidence>
<name>A0A369JTE4_HYPMA</name>
<dbReference type="EMBL" id="LUEZ02000046">
    <property type="protein sequence ID" value="RDB23635.1"/>
    <property type="molecule type" value="Genomic_DNA"/>
</dbReference>
<feature type="region of interest" description="Disordered" evidence="1">
    <location>
        <begin position="87"/>
        <end position="128"/>
    </location>
</feature>
<gene>
    <name evidence="2" type="ORF">Hypma_009295</name>
</gene>
<comment type="caution">
    <text evidence="2">The sequence shown here is derived from an EMBL/GenBank/DDBJ whole genome shotgun (WGS) entry which is preliminary data.</text>
</comment>
<dbReference type="Proteomes" id="UP000076154">
    <property type="component" value="Unassembled WGS sequence"/>
</dbReference>
<dbReference type="InParanoid" id="A0A369JTE4"/>
<dbReference type="AlphaFoldDB" id="A0A369JTE4"/>
<evidence type="ECO:0000256" key="1">
    <source>
        <dbReference type="SAM" id="MobiDB-lite"/>
    </source>
</evidence>
<protein>
    <submittedName>
        <fullName evidence="2">Uncharacterized protein</fullName>
    </submittedName>
</protein>
<reference evidence="2" key="1">
    <citation type="submission" date="2018-04" db="EMBL/GenBank/DDBJ databases">
        <title>Whole genome sequencing of Hypsizygus marmoreus.</title>
        <authorList>
            <person name="Choi I.-G."/>
            <person name="Min B."/>
            <person name="Kim J.-G."/>
            <person name="Kim S."/>
            <person name="Oh Y.-L."/>
            <person name="Kong W.-S."/>
            <person name="Park H."/>
            <person name="Jeong J."/>
            <person name="Song E.-S."/>
        </authorList>
    </citation>
    <scope>NUCLEOTIDE SEQUENCE [LARGE SCALE GENOMIC DNA]</scope>
    <source>
        <strain evidence="2">51987-8</strain>
    </source>
</reference>
<sequence length="128" mass="14707">MESQHYQRALLSYEHADKCRDLKRDLHLARETRRILLIEERFAVKAVKEAENWVDLLRFDAKKVHLRVEKASLEIRTVWAALEKEGISENMPSNPYDEEFTSDFGPSTPDPVSDDEESNKSGSEASAS</sequence>